<dbReference type="PANTHER" id="PTHR30457:SF0">
    <property type="entry name" value="PHOSPHATASE, PUTATIVE (AFU_ORTHOLOGUE AFUA_4G01070)-RELATED"/>
    <property type="match status" value="1"/>
</dbReference>
<feature type="domain" description="Survival protein SurE-like phosphatase/nucleotidase" evidence="6">
    <location>
        <begin position="3"/>
        <end position="165"/>
    </location>
</feature>
<dbReference type="SUPFAM" id="SSF64167">
    <property type="entry name" value="SurE-like"/>
    <property type="match status" value="1"/>
</dbReference>
<organism evidence="7 8">
    <name type="scientific">Paludisphaera mucosa</name>
    <dbReference type="NCBI Taxonomy" id="3030827"/>
    <lineage>
        <taxon>Bacteria</taxon>
        <taxon>Pseudomonadati</taxon>
        <taxon>Planctomycetota</taxon>
        <taxon>Planctomycetia</taxon>
        <taxon>Isosphaerales</taxon>
        <taxon>Isosphaeraceae</taxon>
        <taxon>Paludisphaera</taxon>
    </lineage>
</organism>
<dbReference type="InterPro" id="IPR002828">
    <property type="entry name" value="SurE-like_Pase/nucleotidase"/>
</dbReference>
<evidence type="ECO:0000313" key="8">
    <source>
        <dbReference type="Proteomes" id="UP001216907"/>
    </source>
</evidence>
<proteinExistence type="inferred from homology"/>
<evidence type="ECO:0000256" key="4">
    <source>
        <dbReference type="ARBA" id="ARBA00022723"/>
    </source>
</evidence>
<dbReference type="RefSeq" id="WP_277861540.1">
    <property type="nucleotide sequence ID" value="NZ_JARRAG010000002.1"/>
</dbReference>
<accession>A0ABT6FCM5</accession>
<dbReference type="InterPro" id="IPR036523">
    <property type="entry name" value="SurE-like_sf"/>
</dbReference>
<dbReference type="Gene3D" id="3.40.1210.10">
    <property type="entry name" value="Survival protein SurE-like phosphatase/nucleotidase"/>
    <property type="match status" value="1"/>
</dbReference>
<protein>
    <recommendedName>
        <fullName evidence="3">5'-nucleotidase</fullName>
        <ecNumber evidence="3">3.1.3.5</ecNumber>
    </recommendedName>
</protein>
<keyword evidence="4" id="KW-0479">Metal-binding</keyword>
<dbReference type="NCBIfam" id="TIGR00087">
    <property type="entry name" value="surE"/>
    <property type="match status" value="1"/>
</dbReference>
<keyword evidence="5 7" id="KW-0378">Hydrolase</keyword>
<dbReference type="NCBIfam" id="NF001493">
    <property type="entry name" value="PRK00346.2-3"/>
    <property type="match status" value="1"/>
</dbReference>
<evidence type="ECO:0000313" key="7">
    <source>
        <dbReference type="EMBL" id="MDG3005194.1"/>
    </source>
</evidence>
<keyword evidence="8" id="KW-1185">Reference proteome</keyword>
<sequence length="245" mass="25469">MLVLTNDDGYDAPGLAALRAAAEGLGTPRVVAPLAAESGCGHRVTTHEPLHATAHAGEVVAVSGTPADCVRLALHHLAADAAWVLAGINAGGNLGVDVFHSGTVAAVREAVIHGVPGIALSHYIARGRAIDWDRAARWARPVLIDLLGRPWTPGTFWNVNLPHPAPDAPDPEVVFCPLDPSPLPLRFEVEGGRSLYRGDYQQRPRREGGDVAVCFGGRITVSLVRLFDAGPPEGGSGPEPVAGGG</sequence>
<evidence type="ECO:0000256" key="1">
    <source>
        <dbReference type="ARBA" id="ARBA00000815"/>
    </source>
</evidence>
<evidence type="ECO:0000256" key="2">
    <source>
        <dbReference type="ARBA" id="ARBA00011062"/>
    </source>
</evidence>
<dbReference type="GO" id="GO:0008254">
    <property type="term" value="F:3'-nucleotidase activity"/>
    <property type="evidence" value="ECO:0007669"/>
    <property type="project" value="UniProtKB-EC"/>
</dbReference>
<dbReference type="InterPro" id="IPR030048">
    <property type="entry name" value="SurE"/>
</dbReference>
<evidence type="ECO:0000256" key="3">
    <source>
        <dbReference type="ARBA" id="ARBA00012643"/>
    </source>
</evidence>
<evidence type="ECO:0000259" key="6">
    <source>
        <dbReference type="Pfam" id="PF01975"/>
    </source>
</evidence>
<comment type="catalytic activity">
    <reaction evidence="1">
        <text>a ribonucleoside 5'-phosphate + H2O = a ribonucleoside + phosphate</text>
        <dbReference type="Rhea" id="RHEA:12484"/>
        <dbReference type="ChEBI" id="CHEBI:15377"/>
        <dbReference type="ChEBI" id="CHEBI:18254"/>
        <dbReference type="ChEBI" id="CHEBI:43474"/>
        <dbReference type="ChEBI" id="CHEBI:58043"/>
        <dbReference type="EC" id="3.1.3.5"/>
    </reaction>
</comment>
<dbReference type="EMBL" id="JARRAG010000002">
    <property type="protein sequence ID" value="MDG3005194.1"/>
    <property type="molecule type" value="Genomic_DNA"/>
</dbReference>
<evidence type="ECO:0000256" key="5">
    <source>
        <dbReference type="ARBA" id="ARBA00022801"/>
    </source>
</evidence>
<comment type="similarity">
    <text evidence="2">Belongs to the SurE nucleotidase family.</text>
</comment>
<dbReference type="Pfam" id="PF01975">
    <property type="entry name" value="SurE"/>
    <property type="match status" value="1"/>
</dbReference>
<name>A0ABT6FCM5_9BACT</name>
<dbReference type="Proteomes" id="UP001216907">
    <property type="component" value="Unassembled WGS sequence"/>
</dbReference>
<comment type="caution">
    <text evidence="7">The sequence shown here is derived from an EMBL/GenBank/DDBJ whole genome shotgun (WGS) entry which is preliminary data.</text>
</comment>
<dbReference type="PANTHER" id="PTHR30457">
    <property type="entry name" value="5'-NUCLEOTIDASE SURE"/>
    <property type="match status" value="1"/>
</dbReference>
<dbReference type="EC" id="3.1.3.5" evidence="3"/>
<reference evidence="7 8" key="1">
    <citation type="submission" date="2023-03" db="EMBL/GenBank/DDBJ databases">
        <title>Paludisphaera mucosa sp. nov. a novel planctomycete from northern fen.</title>
        <authorList>
            <person name="Ivanova A."/>
        </authorList>
    </citation>
    <scope>NUCLEOTIDE SEQUENCE [LARGE SCALE GENOMIC DNA]</scope>
    <source>
        <strain evidence="7 8">Pla2</strain>
    </source>
</reference>
<gene>
    <name evidence="7" type="primary">surE</name>
    <name evidence="7" type="ORF">PZE19_15505</name>
</gene>